<reference evidence="2" key="1">
    <citation type="submission" date="2016-08" db="EMBL/GenBank/DDBJ databases">
        <authorList>
            <person name="Varghese N."/>
            <person name="Submissions Spin"/>
        </authorList>
    </citation>
    <scope>NUCLEOTIDE SEQUENCE [LARGE SCALE GENOMIC DNA]</scope>
    <source>
        <strain evidence="2">HAMBI 2975</strain>
    </source>
</reference>
<evidence type="ECO:0000313" key="2">
    <source>
        <dbReference type="Proteomes" id="UP000199101"/>
    </source>
</evidence>
<protein>
    <submittedName>
        <fullName evidence="1">Uncharacterized protein</fullName>
    </submittedName>
</protein>
<proteinExistence type="predicted"/>
<name>A0A1C3XDL5_9HYPH</name>
<keyword evidence="2" id="KW-1185">Reference proteome</keyword>
<organism evidence="1 2">
    <name type="scientific">Rhizobium multihospitium</name>
    <dbReference type="NCBI Taxonomy" id="410764"/>
    <lineage>
        <taxon>Bacteria</taxon>
        <taxon>Pseudomonadati</taxon>
        <taxon>Pseudomonadota</taxon>
        <taxon>Alphaproteobacteria</taxon>
        <taxon>Hyphomicrobiales</taxon>
        <taxon>Rhizobiaceae</taxon>
        <taxon>Rhizobium/Agrobacterium group</taxon>
        <taxon>Rhizobium</taxon>
    </lineage>
</organism>
<gene>
    <name evidence="1" type="ORF">GA0061103_0826</name>
</gene>
<dbReference type="EMBL" id="FMAG01000015">
    <property type="protein sequence ID" value="SCB50380.1"/>
    <property type="molecule type" value="Genomic_DNA"/>
</dbReference>
<dbReference type="OrthoDB" id="8451509at2"/>
<dbReference type="Proteomes" id="UP000199101">
    <property type="component" value="Unassembled WGS sequence"/>
</dbReference>
<accession>A0A1C3XDL5</accession>
<dbReference type="STRING" id="410764.GA0061103_0826"/>
<sequence length="63" mass="6718">MRATSKPAAEENLQITVPSATKKSLKMKAAESGETMRIIVLRALAAAGIKVPAEELQASRKPK</sequence>
<dbReference type="AlphaFoldDB" id="A0A1C3XDL5"/>
<dbReference type="RefSeq" id="WP_092720181.1">
    <property type="nucleotide sequence ID" value="NZ_FMAG01000015.1"/>
</dbReference>
<evidence type="ECO:0000313" key="1">
    <source>
        <dbReference type="EMBL" id="SCB50380.1"/>
    </source>
</evidence>